<accession>A0A1F7L058</accession>
<dbReference type="UniPathway" id="UPA00109">
    <property type="reaction ID" value="UER00189"/>
</dbReference>
<dbReference type="EMBL" id="MGBR01000001">
    <property type="protein sequence ID" value="OGK73424.1"/>
    <property type="molecule type" value="Genomic_DNA"/>
</dbReference>
<dbReference type="GO" id="GO:0019563">
    <property type="term" value="P:glycerol catabolic process"/>
    <property type="evidence" value="ECO:0007669"/>
    <property type="project" value="TreeGrafter"/>
</dbReference>
<keyword evidence="3" id="KW-0963">Cytoplasm</keyword>
<organism evidence="4 5">
    <name type="scientific">Candidatus Roizmanbacteria bacterium RIFOXYD1_FULL_38_12</name>
    <dbReference type="NCBI Taxonomy" id="1802093"/>
    <lineage>
        <taxon>Bacteria</taxon>
        <taxon>Candidatus Roizmaniibacteriota</taxon>
    </lineage>
</organism>
<dbReference type="Gene3D" id="3.20.20.70">
    <property type="entry name" value="Aldolase class I"/>
    <property type="match status" value="2"/>
</dbReference>
<dbReference type="Pfam" id="PF00121">
    <property type="entry name" value="TIM"/>
    <property type="match status" value="2"/>
</dbReference>
<dbReference type="GO" id="GO:0006094">
    <property type="term" value="P:gluconeogenesis"/>
    <property type="evidence" value="ECO:0007669"/>
    <property type="project" value="UniProtKB-UniPathway"/>
</dbReference>
<name>A0A1F7L058_9BACT</name>
<dbReference type="PANTHER" id="PTHR21139">
    <property type="entry name" value="TRIOSEPHOSPHATE ISOMERASE"/>
    <property type="match status" value="1"/>
</dbReference>
<evidence type="ECO:0000256" key="1">
    <source>
        <dbReference type="ARBA" id="ARBA00007422"/>
    </source>
</evidence>
<dbReference type="PANTHER" id="PTHR21139:SF42">
    <property type="entry name" value="TRIOSEPHOSPHATE ISOMERASE"/>
    <property type="match status" value="1"/>
</dbReference>
<reference evidence="4 5" key="1">
    <citation type="journal article" date="2016" name="Nat. Commun.">
        <title>Thousands of microbial genomes shed light on interconnected biogeochemical processes in an aquifer system.</title>
        <authorList>
            <person name="Anantharaman K."/>
            <person name="Brown C.T."/>
            <person name="Hug L.A."/>
            <person name="Sharon I."/>
            <person name="Castelle C.J."/>
            <person name="Probst A.J."/>
            <person name="Thomas B.C."/>
            <person name="Singh A."/>
            <person name="Wilkins M.J."/>
            <person name="Karaoz U."/>
            <person name="Brodie E.L."/>
            <person name="Williams K.H."/>
            <person name="Hubbard S.S."/>
            <person name="Banfield J.F."/>
        </authorList>
    </citation>
    <scope>NUCLEOTIDE SEQUENCE [LARGE SCALE GENOMIC DNA]</scope>
</reference>
<dbReference type="GO" id="GO:0006096">
    <property type="term" value="P:glycolytic process"/>
    <property type="evidence" value="ECO:0007669"/>
    <property type="project" value="UniProtKB-UniPathway"/>
</dbReference>
<sequence length="221" mass="24885">MKFILANWKANKTIKEVQNWLDTFLLGYRPHNLVTISICAPYPFLLYIKERILGLKNVYVGAQTLSAFEQGSYTGEVTARSLSEIVKFSLIGHSERRSTFHETNEDLAIKVKLAVKYGIEPVYCVRDEKDPIPHDVKYVAYEPVWAIGTGKNEKLEDVVNMKKKLSLPKNCVFIYGGSVNEQNVGQYLTSDEVGGFLPGKASWDAKQFLSLIQAASLDESK</sequence>
<evidence type="ECO:0000256" key="3">
    <source>
        <dbReference type="RuleBase" id="RU363013"/>
    </source>
</evidence>
<comment type="catalytic activity">
    <reaction evidence="3">
        <text>D-glyceraldehyde 3-phosphate = dihydroxyacetone phosphate</text>
        <dbReference type="Rhea" id="RHEA:18585"/>
        <dbReference type="ChEBI" id="CHEBI:57642"/>
        <dbReference type="ChEBI" id="CHEBI:59776"/>
        <dbReference type="EC" id="5.3.1.1"/>
    </reaction>
</comment>
<comment type="pathway">
    <text evidence="3">Carbohydrate biosynthesis; gluconeogenesis.</text>
</comment>
<dbReference type="CDD" id="cd00311">
    <property type="entry name" value="TIM"/>
    <property type="match status" value="1"/>
</dbReference>
<evidence type="ECO:0000313" key="4">
    <source>
        <dbReference type="EMBL" id="OGK73424.1"/>
    </source>
</evidence>
<dbReference type="InterPro" id="IPR013785">
    <property type="entry name" value="Aldolase_TIM"/>
</dbReference>
<gene>
    <name evidence="4" type="ORF">A3K52_01350</name>
</gene>
<evidence type="ECO:0000256" key="2">
    <source>
        <dbReference type="ARBA" id="ARBA00023235"/>
    </source>
</evidence>
<dbReference type="EC" id="5.3.1.1" evidence="3"/>
<dbReference type="InterPro" id="IPR000652">
    <property type="entry name" value="Triosephosphate_isomerase"/>
</dbReference>
<proteinExistence type="inferred from homology"/>
<protein>
    <recommendedName>
        <fullName evidence="3">Triosephosphate isomerase</fullName>
        <ecNumber evidence="3">5.3.1.1</ecNumber>
    </recommendedName>
</protein>
<keyword evidence="3" id="KW-0324">Glycolysis</keyword>
<comment type="subcellular location">
    <subcellularLocation>
        <location evidence="3">Cytoplasm</location>
    </subcellularLocation>
</comment>
<dbReference type="AlphaFoldDB" id="A0A1F7L058"/>
<keyword evidence="2 3" id="KW-0413">Isomerase</keyword>
<comment type="pathway">
    <text evidence="3">Carbohydrate degradation; glycolysis; D-glyceraldehyde 3-phosphate from glycerone phosphate: step 1/1.</text>
</comment>
<comment type="subunit">
    <text evidence="3">Homodimer.</text>
</comment>
<dbReference type="InterPro" id="IPR035990">
    <property type="entry name" value="TIM_sf"/>
</dbReference>
<dbReference type="InterPro" id="IPR020861">
    <property type="entry name" value="Triosephosphate_isomerase_AS"/>
</dbReference>
<dbReference type="SUPFAM" id="SSF51351">
    <property type="entry name" value="Triosephosphate isomerase (TIM)"/>
    <property type="match status" value="1"/>
</dbReference>
<keyword evidence="3" id="KW-0312">Gluconeogenesis</keyword>
<dbReference type="PROSITE" id="PS00171">
    <property type="entry name" value="TIM_1"/>
    <property type="match status" value="1"/>
</dbReference>
<dbReference type="UniPathway" id="UPA00138"/>
<dbReference type="GO" id="GO:0046166">
    <property type="term" value="P:glyceraldehyde-3-phosphate biosynthetic process"/>
    <property type="evidence" value="ECO:0007669"/>
    <property type="project" value="TreeGrafter"/>
</dbReference>
<comment type="similarity">
    <text evidence="1 3">Belongs to the triosephosphate isomerase family.</text>
</comment>
<dbReference type="Proteomes" id="UP000177050">
    <property type="component" value="Unassembled WGS sequence"/>
</dbReference>
<dbReference type="GO" id="GO:0005829">
    <property type="term" value="C:cytosol"/>
    <property type="evidence" value="ECO:0007669"/>
    <property type="project" value="TreeGrafter"/>
</dbReference>
<comment type="caution">
    <text evidence="4">The sequence shown here is derived from an EMBL/GenBank/DDBJ whole genome shotgun (WGS) entry which is preliminary data.</text>
</comment>
<dbReference type="PROSITE" id="PS51440">
    <property type="entry name" value="TIM_2"/>
    <property type="match status" value="1"/>
</dbReference>
<evidence type="ECO:0000313" key="5">
    <source>
        <dbReference type="Proteomes" id="UP000177050"/>
    </source>
</evidence>
<dbReference type="GO" id="GO:0004807">
    <property type="term" value="F:triose-phosphate isomerase activity"/>
    <property type="evidence" value="ECO:0007669"/>
    <property type="project" value="UniProtKB-EC"/>
</dbReference>